<reference evidence="1 2" key="1">
    <citation type="journal article" date="2023" name="Sci. Data">
        <title>Genome assembly of the Korean intertidal mud-creeper Batillaria attramentaria.</title>
        <authorList>
            <person name="Patra A.K."/>
            <person name="Ho P.T."/>
            <person name="Jun S."/>
            <person name="Lee S.J."/>
            <person name="Kim Y."/>
            <person name="Won Y.J."/>
        </authorList>
    </citation>
    <scope>NUCLEOTIDE SEQUENCE [LARGE SCALE GENOMIC DNA]</scope>
    <source>
        <strain evidence="1">Wonlab-2016</strain>
    </source>
</reference>
<evidence type="ECO:0008006" key="3">
    <source>
        <dbReference type="Google" id="ProtNLM"/>
    </source>
</evidence>
<dbReference type="PANTHER" id="PTHR31691">
    <property type="entry name" value="ROTATIN"/>
    <property type="match status" value="1"/>
</dbReference>
<dbReference type="Gene3D" id="1.25.10.10">
    <property type="entry name" value="Leucine-rich Repeat Variant"/>
    <property type="match status" value="1"/>
</dbReference>
<dbReference type="EMBL" id="JACVVK020000014">
    <property type="protein sequence ID" value="KAK7504713.1"/>
    <property type="molecule type" value="Genomic_DNA"/>
</dbReference>
<gene>
    <name evidence="1" type="ORF">BaRGS_00004199</name>
</gene>
<dbReference type="InterPro" id="IPR011989">
    <property type="entry name" value="ARM-like"/>
</dbReference>
<sequence>PHLHSAFRQSGGLEAILVLLHDATYKPASGEQQNPNTPLVLACVTMLRYLLHYDYTLRHNLSRDSSVYYDLLRGSLLMVRDENVSYQVSHILTLLLFDEVAKFDVRYRLPFRVTAHHTVSPNAVLAPPESDVMKTTGPKEMLRVAWNVAWCGGLDQMLQILKTGGAEMREFSQAMVLTPTDKVVVTTTGLRWSLQEGVHGVANATSHGSVTAALTKILGHISTIPSAECADILNQLTWTAVLERFLAVTPSSPQDEALLLEVMQFINTVLKTSGFLPDPMMHWLAERLYDPTGPLVTLLNRAPAGSDGEEVPESSISGRRSLEKVLLQFITAFISRLPYKLHKRLKLPQMRGDLARQLLLRLNISAAPHFYNLATLEGTLLCLMHLTARPGWSEECTGMEPAALCSHVLNCLLEVVSAFHVGRGGTSMSYMGRGVTKAATLCLRQLAHEMVTTTEDKNWPKNWLYSRQGADAVAEPGLNWMLTLWAYRDAEVRAAGLGIAVALTSTESGRIMVSSSCRHIPGGIWGAAFSVLLDQSECSIVRQQAALLLVNLTSQTIPSTNIDMAASSNTWHGPVVMDVESNVSLVGLNALLALLHHSHFYQQLSAMFVSFFPSTVLQPVLVTTEVPLHSLDSSQTTEPAVPGSIPEVACHHPVHQIHGQLRHRDCLIDTGLLQELCHQLTEGPHRTSSLLTLRDLLRMYDAIVSLLRTSLKLDSPTRAALLSSKAALKSIASLLLLQCDSAGDLVLECRQLWHSVLLLLCTMLQTQSGAALNCLTDVLSPVWPELSDALVHMLEVRSGETHHLFTACTSFLALLLTEEAKQMMRESQRAEDSSTLAYLLDASRAKETDDARISASRGLLDFGVLVRRQQGESEVLVVCIQKQMMRESQRAEDSSTLAYLLDASRAKGGRHSDKTGEQPVRSTGSSLCKVLVSTYEMTAGPKVGGQGKISADGLQVINALKSLLAVSQSAKHTALEMCLVEILVTNMKEVHARLCLESLAGNRPSKKKDEGVLQELILTVNILRNLLCGNEEVKRACIHCGLGGVVHKLWAWCLQETSLMTAILSLLATFAARCPAATTSLASTSSSIVGPNATRQQLISNSLVCYITKLTQREIEKELAPSVSSSSSSTISSPHLRLLFSLMTSLALSAECRSKFLQGFSHLSPVRSRKSRCRQMVDYMWLELAVSLSFSTEGQNTLLNVNDCLTVLLDFIENGSGHSQQCAMLVLRNMCCHATNKPKILANDQVIPVCVNIVESGEQEQIRTLAASALWALAHNNHKAKVALKKVNVVPRMQACLKALRTVGQGLEDVQCCENIQAVISTVAD</sequence>
<proteinExistence type="predicted"/>
<name>A0ABD0LZ22_9CAEN</name>
<accession>A0ABD0LZ22</accession>
<dbReference type="PANTHER" id="PTHR31691:SF1">
    <property type="entry name" value="ROTATIN"/>
    <property type="match status" value="1"/>
</dbReference>
<dbReference type="SUPFAM" id="SSF48371">
    <property type="entry name" value="ARM repeat"/>
    <property type="match status" value="2"/>
</dbReference>
<dbReference type="InterPro" id="IPR016024">
    <property type="entry name" value="ARM-type_fold"/>
</dbReference>
<evidence type="ECO:0000313" key="1">
    <source>
        <dbReference type="EMBL" id="KAK7504713.1"/>
    </source>
</evidence>
<feature type="non-terminal residue" evidence="1">
    <location>
        <position position="1"/>
    </location>
</feature>
<comment type="caution">
    <text evidence="1">The sequence shown here is derived from an EMBL/GenBank/DDBJ whole genome shotgun (WGS) entry which is preliminary data.</text>
</comment>
<keyword evidence="2" id="KW-1185">Reference proteome</keyword>
<protein>
    <recommendedName>
        <fullName evidence="3">Rotatin</fullName>
    </recommendedName>
</protein>
<organism evidence="1 2">
    <name type="scientific">Batillaria attramentaria</name>
    <dbReference type="NCBI Taxonomy" id="370345"/>
    <lineage>
        <taxon>Eukaryota</taxon>
        <taxon>Metazoa</taxon>
        <taxon>Spiralia</taxon>
        <taxon>Lophotrochozoa</taxon>
        <taxon>Mollusca</taxon>
        <taxon>Gastropoda</taxon>
        <taxon>Caenogastropoda</taxon>
        <taxon>Sorbeoconcha</taxon>
        <taxon>Cerithioidea</taxon>
        <taxon>Batillariidae</taxon>
        <taxon>Batillaria</taxon>
    </lineage>
</organism>
<evidence type="ECO:0000313" key="2">
    <source>
        <dbReference type="Proteomes" id="UP001519460"/>
    </source>
</evidence>
<dbReference type="Proteomes" id="UP001519460">
    <property type="component" value="Unassembled WGS sequence"/>
</dbReference>
<dbReference type="InterPro" id="IPR030791">
    <property type="entry name" value="Rotatin"/>
</dbReference>